<evidence type="ECO:0000256" key="1">
    <source>
        <dbReference type="ARBA" id="ARBA00023002"/>
    </source>
</evidence>
<evidence type="ECO:0000259" key="5">
    <source>
        <dbReference type="Pfam" id="PF01625"/>
    </source>
</evidence>
<evidence type="ECO:0000256" key="3">
    <source>
        <dbReference type="ARBA" id="ARBA00048782"/>
    </source>
</evidence>
<dbReference type="SUPFAM" id="SSF55068">
    <property type="entry name" value="Peptide methionine sulfoxide reductase"/>
    <property type="match status" value="1"/>
</dbReference>
<evidence type="ECO:0000313" key="6">
    <source>
        <dbReference type="EMBL" id="CCJ56115.1"/>
    </source>
</evidence>
<feature type="active site" evidence="4">
    <location>
        <position position="20"/>
    </location>
</feature>
<comment type="similarity">
    <text evidence="4">Belongs to the MsrA Met sulfoxide reductase family.</text>
</comment>
<dbReference type="GeneID" id="93205563"/>
<sequence length="186" mass="20805">MSSSQPAGPATEAAVLGGGCFWCVEAVFKDLRGVTGIEPGYAGGHVEHPTYEQVCGKDTGHIEVARVEFDPAVLSYGDLLRVFFATHDPTTPGRQGNDVGPQYESAIFWQDERQREQAQAVMDELRAQQVFDAPIVTRLLAPAKFWPAEDYHRDYYALHPEQGYCQFVIAPKVAKFRKQFQDRLAR</sequence>
<dbReference type="RefSeq" id="WP_003814600.1">
    <property type="nucleotide sequence ID" value="NC_019382.1"/>
</dbReference>
<dbReference type="EC" id="1.8.4.11" evidence="4"/>
<dbReference type="Gene3D" id="3.30.1060.10">
    <property type="entry name" value="Peptide methionine sulphoxide reductase MsrA"/>
    <property type="match status" value="1"/>
</dbReference>
<dbReference type="Pfam" id="PF01625">
    <property type="entry name" value="PMSR"/>
    <property type="match status" value="1"/>
</dbReference>
<evidence type="ECO:0000313" key="7">
    <source>
        <dbReference type="Proteomes" id="UP000007564"/>
    </source>
</evidence>
<dbReference type="HOGENOM" id="CLU_031040_10_0_4"/>
<dbReference type="EMBL" id="HE965806">
    <property type="protein sequence ID" value="CCJ56115.1"/>
    <property type="molecule type" value="Genomic_DNA"/>
</dbReference>
<dbReference type="HAMAP" id="MF_01401">
    <property type="entry name" value="MsrA"/>
    <property type="match status" value="1"/>
</dbReference>
<evidence type="ECO:0000256" key="2">
    <source>
        <dbReference type="ARBA" id="ARBA00047806"/>
    </source>
</evidence>
<evidence type="ECO:0000256" key="4">
    <source>
        <dbReference type="HAMAP-Rule" id="MF_01401"/>
    </source>
</evidence>
<dbReference type="AlphaFoldDB" id="A0A0C6PD69"/>
<dbReference type="InterPro" id="IPR036509">
    <property type="entry name" value="Met_Sox_Rdtase_MsrA_sf"/>
</dbReference>
<name>A0A0C6PD69_BORBO</name>
<dbReference type="PANTHER" id="PTHR43774">
    <property type="entry name" value="PEPTIDE METHIONINE SULFOXIDE REDUCTASE"/>
    <property type="match status" value="1"/>
</dbReference>
<dbReference type="GO" id="GO:0033744">
    <property type="term" value="F:L-methionine:thioredoxin-disulfide S-oxidoreductase activity"/>
    <property type="evidence" value="ECO:0007669"/>
    <property type="project" value="RHEA"/>
</dbReference>
<comment type="function">
    <text evidence="4">Has an important function as a repair enzyme for proteins that have been inactivated by oxidation. Catalyzes the reversible oxidation-reduction of methionine sulfoxide in proteins to methionine.</text>
</comment>
<proteinExistence type="inferred from homology"/>
<protein>
    <recommendedName>
        <fullName evidence="4">Peptide methionine sulfoxide reductase MsrA</fullName>
        <shortName evidence="4">Protein-methionine-S-oxide reductase</shortName>
        <ecNumber evidence="4">1.8.4.11</ecNumber>
    </recommendedName>
    <alternativeName>
        <fullName evidence="4">Peptide-methionine (S)-S-oxide reductase</fullName>
        <shortName evidence="4">Peptide Met(O) reductase</shortName>
    </alternativeName>
</protein>
<dbReference type="PANTHER" id="PTHR43774:SF1">
    <property type="entry name" value="PEPTIDE METHIONINE SULFOXIDE REDUCTASE MSRA 2"/>
    <property type="match status" value="1"/>
</dbReference>
<accession>A0A0C6PD69</accession>
<dbReference type="KEGG" id="bbh:BN112_4201"/>
<comment type="catalytic activity">
    <reaction evidence="2 4">
        <text>L-methionyl-[protein] + [thioredoxin]-disulfide + H2O = L-methionyl-(S)-S-oxide-[protein] + [thioredoxin]-dithiol</text>
        <dbReference type="Rhea" id="RHEA:14217"/>
        <dbReference type="Rhea" id="RHEA-COMP:10698"/>
        <dbReference type="Rhea" id="RHEA-COMP:10700"/>
        <dbReference type="Rhea" id="RHEA-COMP:12313"/>
        <dbReference type="Rhea" id="RHEA-COMP:12315"/>
        <dbReference type="ChEBI" id="CHEBI:15377"/>
        <dbReference type="ChEBI" id="CHEBI:16044"/>
        <dbReference type="ChEBI" id="CHEBI:29950"/>
        <dbReference type="ChEBI" id="CHEBI:44120"/>
        <dbReference type="ChEBI" id="CHEBI:50058"/>
        <dbReference type="EC" id="1.8.4.11"/>
    </reaction>
</comment>
<keyword evidence="1 4" id="KW-0560">Oxidoreductase</keyword>
<dbReference type="OrthoDB" id="4174719at2"/>
<dbReference type="NCBIfam" id="TIGR00401">
    <property type="entry name" value="msrA"/>
    <property type="match status" value="1"/>
</dbReference>
<dbReference type="InterPro" id="IPR002569">
    <property type="entry name" value="Met_Sox_Rdtase_MsrA_dom"/>
</dbReference>
<reference evidence="6 7" key="1">
    <citation type="journal article" date="2012" name="BMC Genomics">
        <title>Comparative genomics of the classical Bordetella subspecies: the evolution and exchange of virulence-associated diversity amongst closely related pathogens.</title>
        <authorList>
            <person name="Park J."/>
            <person name="Zhang Y."/>
            <person name="Buboltz A.M."/>
            <person name="Zhang X."/>
            <person name="Schuster S.C."/>
            <person name="Ahuja U."/>
            <person name="Liu M."/>
            <person name="Miller J.F."/>
            <person name="Sebaihia M."/>
            <person name="Bentley S.D."/>
            <person name="Parkhill J."/>
            <person name="Harvill E.T."/>
        </authorList>
    </citation>
    <scope>NUCLEOTIDE SEQUENCE [LARGE SCALE GENOMIC DNA]</scope>
    <source>
        <strain evidence="6 7">253</strain>
    </source>
</reference>
<dbReference type="GO" id="GO:0008113">
    <property type="term" value="F:peptide-methionine (S)-S-oxide reductase activity"/>
    <property type="evidence" value="ECO:0007669"/>
    <property type="project" value="UniProtKB-UniRule"/>
</dbReference>
<comment type="catalytic activity">
    <reaction evidence="3 4">
        <text>[thioredoxin]-disulfide + L-methionine + H2O = L-methionine (S)-S-oxide + [thioredoxin]-dithiol</text>
        <dbReference type="Rhea" id="RHEA:19993"/>
        <dbReference type="Rhea" id="RHEA-COMP:10698"/>
        <dbReference type="Rhea" id="RHEA-COMP:10700"/>
        <dbReference type="ChEBI" id="CHEBI:15377"/>
        <dbReference type="ChEBI" id="CHEBI:29950"/>
        <dbReference type="ChEBI" id="CHEBI:50058"/>
        <dbReference type="ChEBI" id="CHEBI:57844"/>
        <dbReference type="ChEBI" id="CHEBI:58772"/>
        <dbReference type="EC" id="1.8.4.11"/>
    </reaction>
</comment>
<gene>
    <name evidence="4" type="primary">msrA</name>
    <name evidence="6" type="ORF">BN112_4201</name>
</gene>
<organism evidence="6 7">
    <name type="scientific">Bordetella bronchiseptica 253</name>
    <dbReference type="NCBI Taxonomy" id="568707"/>
    <lineage>
        <taxon>Bacteria</taxon>
        <taxon>Pseudomonadati</taxon>
        <taxon>Pseudomonadota</taxon>
        <taxon>Betaproteobacteria</taxon>
        <taxon>Burkholderiales</taxon>
        <taxon>Alcaligenaceae</taxon>
        <taxon>Bordetella</taxon>
    </lineage>
</organism>
<feature type="domain" description="Peptide methionine sulphoxide reductase MsrA" evidence="5">
    <location>
        <begin position="14"/>
        <end position="166"/>
    </location>
</feature>
<dbReference type="Proteomes" id="UP000007564">
    <property type="component" value="Chromosome"/>
</dbReference>